<gene>
    <name evidence="2" type="ORF">TEOVI_000243400</name>
</gene>
<dbReference type="RefSeq" id="XP_067081616.1">
    <property type="nucleotide sequence ID" value="XM_067225515.1"/>
</dbReference>
<dbReference type="GO" id="GO:0005737">
    <property type="term" value="C:cytoplasm"/>
    <property type="evidence" value="ECO:0007669"/>
    <property type="project" value="TreeGrafter"/>
</dbReference>
<dbReference type="Gene3D" id="3.40.50.720">
    <property type="entry name" value="NAD(P)-binding Rossmann-like Domain"/>
    <property type="match status" value="1"/>
</dbReference>
<comment type="caution">
    <text evidence="2">The sequence shown here is derived from an EMBL/GenBank/DDBJ whole genome shotgun (WGS) entry which is preliminary data.</text>
</comment>
<dbReference type="AlphaFoldDB" id="A0A1G4IFE3"/>
<evidence type="ECO:0000313" key="2">
    <source>
        <dbReference type="EMBL" id="SCU70859.1"/>
    </source>
</evidence>
<dbReference type="GO" id="GO:0019781">
    <property type="term" value="F:NEDD8 activating enzyme activity"/>
    <property type="evidence" value="ECO:0007669"/>
    <property type="project" value="TreeGrafter"/>
</dbReference>
<evidence type="ECO:0000313" key="3">
    <source>
        <dbReference type="Proteomes" id="UP000195570"/>
    </source>
</evidence>
<feature type="domain" description="THIF-type NAD/FAD binding fold" evidence="1">
    <location>
        <begin position="9"/>
        <end position="103"/>
    </location>
</feature>
<dbReference type="InterPro" id="IPR045886">
    <property type="entry name" value="ThiF/MoeB/HesA"/>
</dbReference>
<dbReference type="Pfam" id="PF00899">
    <property type="entry name" value="ThiF"/>
    <property type="match status" value="1"/>
</dbReference>
<keyword evidence="3" id="KW-1185">Reference proteome</keyword>
<dbReference type="VEuPathDB" id="TriTrypDB:TEOVI_000243400"/>
<protein>
    <submittedName>
        <fullName evidence="2">Ubiquitin activating enzyme, putative</fullName>
    </submittedName>
</protein>
<name>A0A1G4IFE3_TRYEQ</name>
<evidence type="ECO:0000259" key="1">
    <source>
        <dbReference type="Pfam" id="PF00899"/>
    </source>
</evidence>
<accession>A0A1G4IFE3</accession>
<dbReference type="InterPro" id="IPR035985">
    <property type="entry name" value="Ubiquitin-activating_enz"/>
</dbReference>
<dbReference type="GO" id="GO:0045116">
    <property type="term" value="P:protein neddylation"/>
    <property type="evidence" value="ECO:0007669"/>
    <property type="project" value="TreeGrafter"/>
</dbReference>
<reference evidence="2" key="1">
    <citation type="submission" date="2016-09" db="EMBL/GenBank/DDBJ databases">
        <authorList>
            <person name="Hebert L."/>
            <person name="Moumen B."/>
        </authorList>
    </citation>
    <scope>NUCLEOTIDE SEQUENCE [LARGE SCALE GENOMIC DNA]</scope>
    <source>
        <strain evidence="2">OVI</strain>
    </source>
</reference>
<sequence>MNADEKTRYDRQMRLWGKSTQERLRRTEVNIKGITSANAEVAKNLVLAGVGSVVLDDTAPVEAADLKHSFILQGCKLGERRGEASAGKLQSLNPYVAVSSSREIRNRDGAPQSNSSLRVVLARAKCEADMLECAGDPLSGSADVMLLTVDLGHLTAGFFLYRKQKIPFVAQLRALLDEEVGTRPVVFQRVLLLLKMAECPQELNYFERLLFAKDFVRQRSLLQLTREDIEFAAAATGELMHSTAIETTVAGGVFAQLIIHTIGMGSEEMGEGEYAWAISDTSDGVEVQVGHLRNP</sequence>
<dbReference type="EMBL" id="CZPT02001525">
    <property type="protein sequence ID" value="SCU70859.1"/>
    <property type="molecule type" value="Genomic_DNA"/>
</dbReference>
<proteinExistence type="predicted"/>
<dbReference type="GeneID" id="92376374"/>
<dbReference type="Proteomes" id="UP000195570">
    <property type="component" value="Unassembled WGS sequence"/>
</dbReference>
<dbReference type="PANTHER" id="PTHR10953:SF29">
    <property type="entry name" value="NEDD8-ACTIVATING ENZYME E1 REGULATORY SUBUNIT"/>
    <property type="match status" value="1"/>
</dbReference>
<dbReference type="PANTHER" id="PTHR10953">
    <property type="entry name" value="UBIQUITIN-ACTIVATING ENZYME E1"/>
    <property type="match status" value="1"/>
</dbReference>
<dbReference type="SUPFAM" id="SSF69572">
    <property type="entry name" value="Activating enzymes of the ubiquitin-like proteins"/>
    <property type="match status" value="1"/>
</dbReference>
<organism evidence="2 3">
    <name type="scientific">Trypanosoma equiperdum</name>
    <dbReference type="NCBI Taxonomy" id="5694"/>
    <lineage>
        <taxon>Eukaryota</taxon>
        <taxon>Discoba</taxon>
        <taxon>Euglenozoa</taxon>
        <taxon>Kinetoplastea</taxon>
        <taxon>Metakinetoplastina</taxon>
        <taxon>Trypanosomatida</taxon>
        <taxon>Trypanosomatidae</taxon>
        <taxon>Trypanosoma</taxon>
    </lineage>
</organism>
<dbReference type="InterPro" id="IPR000594">
    <property type="entry name" value="ThiF_NAD_FAD-bd"/>
</dbReference>